<evidence type="ECO:0000256" key="8">
    <source>
        <dbReference type="SAM" id="Phobius"/>
    </source>
</evidence>
<dbReference type="RefSeq" id="WP_191362889.1">
    <property type="nucleotide sequence ID" value="NZ_JAKNHQ010000007.1"/>
</dbReference>
<gene>
    <name evidence="10" type="ORF">L0P57_07045</name>
</gene>
<proteinExistence type="predicted"/>
<organism evidence="10 11">
    <name type="scientific">Anaeromassilibacillus senegalensis</name>
    <dbReference type="NCBI Taxonomy" id="1673717"/>
    <lineage>
        <taxon>Bacteria</taxon>
        <taxon>Bacillati</taxon>
        <taxon>Bacillota</taxon>
        <taxon>Clostridia</taxon>
        <taxon>Eubacteriales</taxon>
        <taxon>Acutalibacteraceae</taxon>
        <taxon>Anaeromassilibacillus</taxon>
    </lineage>
</organism>
<evidence type="ECO:0000256" key="5">
    <source>
        <dbReference type="ARBA" id="ARBA00022692"/>
    </source>
</evidence>
<dbReference type="InterPro" id="IPR003352">
    <property type="entry name" value="PTS_EIIC"/>
</dbReference>
<evidence type="ECO:0000313" key="10">
    <source>
        <dbReference type="EMBL" id="MCG4610688.1"/>
    </source>
</evidence>
<dbReference type="Proteomes" id="UP001298681">
    <property type="component" value="Unassembled WGS sequence"/>
</dbReference>
<evidence type="ECO:0000256" key="6">
    <source>
        <dbReference type="ARBA" id="ARBA00022989"/>
    </source>
</evidence>
<feature type="transmembrane region" description="Helical" evidence="8">
    <location>
        <begin position="128"/>
        <end position="150"/>
    </location>
</feature>
<evidence type="ECO:0000256" key="2">
    <source>
        <dbReference type="ARBA" id="ARBA00022448"/>
    </source>
</evidence>
<keyword evidence="3" id="KW-1003">Cell membrane</keyword>
<evidence type="ECO:0000256" key="3">
    <source>
        <dbReference type="ARBA" id="ARBA00022475"/>
    </source>
</evidence>
<comment type="subcellular location">
    <subcellularLocation>
        <location evidence="1">Cell membrane</location>
        <topology evidence="1">Multi-pass membrane protein</topology>
    </subcellularLocation>
</comment>
<evidence type="ECO:0000313" key="11">
    <source>
        <dbReference type="Proteomes" id="UP001298681"/>
    </source>
</evidence>
<sequence>MEKVTGNNVRSLLKKLFQRYFVDAMSAMALGLFSSLIIGLIMSQLSQVPFLTFLAPYSEMAAASSPVVGSAIGAAIAWGLKAKPLVVFSCVVCGAFGYQAGGPVGAYVAAVVGAEFGRLVSGKTKVDIVVTPMVTIITGSVAGQFVGPYIQEFMNGLGAIINQATELSPLPMGILVSVIVGMVLTAPISSAALCIMLDLSGLAAGAAAVGCSAQMIGFAVASFRENRWGGLLSQGIGTSMLQFSNIMKKPQIWIAPTLASAVLGPISTCVFQMTNTATGAGMGTSGLVGQFGAFAAMSGTVPQWQILLEIVLLHFIAPAALALLFDFVLRKIGWVKDGDMKINI</sequence>
<keyword evidence="5 8" id="KW-0812">Transmembrane</keyword>
<name>A0ABS9MIP7_9FIRM</name>
<dbReference type="Pfam" id="PF13303">
    <property type="entry name" value="PTS_EIIC_2"/>
    <property type="match status" value="1"/>
</dbReference>
<keyword evidence="7 8" id="KW-0472">Membrane</keyword>
<keyword evidence="11" id="KW-1185">Reference proteome</keyword>
<feature type="domain" description="Phosphotransferase system EIIC" evidence="9">
    <location>
        <begin position="23"/>
        <end position="342"/>
    </location>
</feature>
<protein>
    <submittedName>
        <fullName evidence="10">PTS sugar transporter subunit IIC</fullName>
    </submittedName>
</protein>
<feature type="transmembrane region" description="Helical" evidence="8">
    <location>
        <begin position="170"/>
        <end position="195"/>
    </location>
</feature>
<keyword evidence="4 10" id="KW-0762">Sugar transport</keyword>
<feature type="transmembrane region" description="Helical" evidence="8">
    <location>
        <begin position="20"/>
        <end position="41"/>
    </location>
</feature>
<evidence type="ECO:0000259" key="9">
    <source>
        <dbReference type="Pfam" id="PF13303"/>
    </source>
</evidence>
<reference evidence="10 11" key="1">
    <citation type="submission" date="2022-01" db="EMBL/GenBank/DDBJ databases">
        <title>Collection of gut derived symbiotic bacterial strains cultured from healthy donors.</title>
        <authorList>
            <person name="Lin H."/>
            <person name="Kohout C."/>
            <person name="Waligurski E."/>
            <person name="Pamer E.G."/>
        </authorList>
    </citation>
    <scope>NUCLEOTIDE SEQUENCE [LARGE SCALE GENOMIC DNA]</scope>
    <source>
        <strain evidence="10 11">DFI.7.58</strain>
    </source>
</reference>
<evidence type="ECO:0000256" key="4">
    <source>
        <dbReference type="ARBA" id="ARBA00022597"/>
    </source>
</evidence>
<dbReference type="EMBL" id="JAKNHQ010000007">
    <property type="protein sequence ID" value="MCG4610688.1"/>
    <property type="molecule type" value="Genomic_DNA"/>
</dbReference>
<evidence type="ECO:0000256" key="7">
    <source>
        <dbReference type="ARBA" id="ARBA00023136"/>
    </source>
</evidence>
<comment type="caution">
    <text evidence="10">The sequence shown here is derived from an EMBL/GenBank/DDBJ whole genome shotgun (WGS) entry which is preliminary data.</text>
</comment>
<feature type="transmembrane region" description="Helical" evidence="8">
    <location>
        <begin position="61"/>
        <end position="80"/>
    </location>
</feature>
<feature type="transmembrane region" description="Helical" evidence="8">
    <location>
        <begin position="202"/>
        <end position="223"/>
    </location>
</feature>
<keyword evidence="2" id="KW-0813">Transport</keyword>
<keyword evidence="6 8" id="KW-1133">Transmembrane helix</keyword>
<feature type="transmembrane region" description="Helical" evidence="8">
    <location>
        <begin position="306"/>
        <end position="329"/>
    </location>
</feature>
<evidence type="ECO:0000256" key="1">
    <source>
        <dbReference type="ARBA" id="ARBA00004651"/>
    </source>
</evidence>
<accession>A0ABS9MIP7</accession>